<name>A0A0D9VYF6_9ORYZ</name>
<sequence>MPSLAPFDHPWQVKRPLFPSEKPKAFKAHEMFSFQGQAFWVDLGEGIVFCDCDELLSSGNDTVLFRYIELPLGCKAQPSKYQTIHCVGDSIRFVSIEGYNTACCRGVVLCMWTLILSSREWCKEGDICLGRLWEHEGFRVAGLPTHTKPVRPMLSSHEDGVVYFMLGDFYHDEDKKDFYVFSINLLTKAFVSSWRLPPSCCPHSFPQLIMGSDVFKHIGRNHICPTIIPRNVLDDEVLSNPFKRDCGGEVTKVLNVLPKRRQRDHDDCQSEDIAPPLIRRKIMS</sequence>
<dbReference type="InterPro" id="IPR011676">
    <property type="entry name" value="DUF1618"/>
</dbReference>
<dbReference type="Gramene" id="LPERR03G27140.1">
    <property type="protein sequence ID" value="LPERR03G27140.1"/>
    <property type="gene ID" value="LPERR03G27140"/>
</dbReference>
<accession>A0A0D9VYF6</accession>
<keyword evidence="3" id="KW-1185">Reference proteome</keyword>
<dbReference type="Proteomes" id="UP000032180">
    <property type="component" value="Chromosome 3"/>
</dbReference>
<proteinExistence type="predicted"/>
<dbReference type="HOGENOM" id="CLU_028502_2_1_1"/>
<reference evidence="2" key="3">
    <citation type="submission" date="2015-04" db="UniProtKB">
        <authorList>
            <consortium name="EnsemblPlants"/>
        </authorList>
    </citation>
    <scope>IDENTIFICATION</scope>
</reference>
<evidence type="ECO:0000259" key="1">
    <source>
        <dbReference type="Pfam" id="PF07762"/>
    </source>
</evidence>
<feature type="domain" description="DUF1618" evidence="1">
    <location>
        <begin position="40"/>
        <end position="163"/>
    </location>
</feature>
<reference evidence="2 3" key="1">
    <citation type="submission" date="2012-08" db="EMBL/GenBank/DDBJ databases">
        <title>Oryza genome evolution.</title>
        <authorList>
            <person name="Wing R.A."/>
        </authorList>
    </citation>
    <scope>NUCLEOTIDE SEQUENCE</scope>
</reference>
<dbReference type="PANTHER" id="PTHR33086:SF94">
    <property type="entry name" value="EXPRESSED PROTEIN"/>
    <property type="match status" value="1"/>
</dbReference>
<reference evidence="3" key="2">
    <citation type="submission" date="2013-12" db="EMBL/GenBank/DDBJ databases">
        <authorList>
            <person name="Yu Y."/>
            <person name="Lee S."/>
            <person name="de Baynast K."/>
            <person name="Wissotski M."/>
            <person name="Liu L."/>
            <person name="Talag J."/>
            <person name="Goicoechea J."/>
            <person name="Angelova A."/>
            <person name="Jetty R."/>
            <person name="Kudrna D."/>
            <person name="Golser W."/>
            <person name="Rivera L."/>
            <person name="Zhang J."/>
            <person name="Wing R."/>
        </authorList>
    </citation>
    <scope>NUCLEOTIDE SEQUENCE</scope>
</reference>
<protein>
    <recommendedName>
        <fullName evidence="1">DUF1618 domain-containing protein</fullName>
    </recommendedName>
</protein>
<dbReference type="AlphaFoldDB" id="A0A0D9VYF6"/>
<dbReference type="EnsemblPlants" id="LPERR03G27140.1">
    <property type="protein sequence ID" value="LPERR03G27140.1"/>
    <property type="gene ID" value="LPERR03G27140"/>
</dbReference>
<dbReference type="PANTHER" id="PTHR33086">
    <property type="entry name" value="OS05G0468200 PROTEIN-RELATED"/>
    <property type="match status" value="1"/>
</dbReference>
<dbReference type="Pfam" id="PF07762">
    <property type="entry name" value="DUF1618"/>
    <property type="match status" value="1"/>
</dbReference>
<evidence type="ECO:0000313" key="2">
    <source>
        <dbReference type="EnsemblPlants" id="LPERR03G27140.1"/>
    </source>
</evidence>
<evidence type="ECO:0000313" key="3">
    <source>
        <dbReference type="Proteomes" id="UP000032180"/>
    </source>
</evidence>
<organism evidence="2 3">
    <name type="scientific">Leersia perrieri</name>
    <dbReference type="NCBI Taxonomy" id="77586"/>
    <lineage>
        <taxon>Eukaryota</taxon>
        <taxon>Viridiplantae</taxon>
        <taxon>Streptophyta</taxon>
        <taxon>Embryophyta</taxon>
        <taxon>Tracheophyta</taxon>
        <taxon>Spermatophyta</taxon>
        <taxon>Magnoliopsida</taxon>
        <taxon>Liliopsida</taxon>
        <taxon>Poales</taxon>
        <taxon>Poaceae</taxon>
        <taxon>BOP clade</taxon>
        <taxon>Oryzoideae</taxon>
        <taxon>Oryzeae</taxon>
        <taxon>Oryzinae</taxon>
        <taxon>Leersia</taxon>
    </lineage>
</organism>